<dbReference type="RefSeq" id="WP_317543768.1">
    <property type="nucleotide sequence ID" value="NZ_JAWLKB010000010.1"/>
</dbReference>
<evidence type="ECO:0000313" key="8">
    <source>
        <dbReference type="Proteomes" id="UP001185927"/>
    </source>
</evidence>
<dbReference type="InterPro" id="IPR050446">
    <property type="entry name" value="FAD-oxidoreductase/Apoptosis"/>
</dbReference>
<dbReference type="SUPFAM" id="SSF51905">
    <property type="entry name" value="FAD/NAD(P)-binding domain"/>
    <property type="match status" value="1"/>
</dbReference>
<dbReference type="PRINTS" id="PR00368">
    <property type="entry name" value="FADPNR"/>
</dbReference>
<comment type="caution">
    <text evidence="7">The sequence shown here is derived from an EMBL/GenBank/DDBJ whole genome shotgun (WGS) entry which is preliminary data.</text>
</comment>
<dbReference type="EMBL" id="JAWLKB010000010">
    <property type="protein sequence ID" value="MDV6269303.1"/>
    <property type="molecule type" value="Genomic_DNA"/>
</dbReference>
<evidence type="ECO:0000256" key="1">
    <source>
        <dbReference type="ARBA" id="ARBA00001974"/>
    </source>
</evidence>
<dbReference type="PANTHER" id="PTHR43557">
    <property type="entry name" value="APOPTOSIS-INDUCING FACTOR 1"/>
    <property type="match status" value="1"/>
</dbReference>
<dbReference type="PRINTS" id="PR00469">
    <property type="entry name" value="PNDRDTASEII"/>
</dbReference>
<sequence length="384" mass="40593">MAGQQGVVIVGGGQGGAETAFGLRAKGYDGSITLLCAETHLPYSRPPLSKGVLEGGVDPKSLLLRSANAYAAKQINVQLGVRVTVIDRSTRTVATDSGESLGFEFLVLATGAEAIRPAWADAPRVHSIRTLDDAQAASACLGERAVVIGGSFLGLEAASSLSKTVDSITVVESAEQVLPGRVSLHTSERVRRMHEERGVQFILGEGVKTIRPGANGLEVELRTGAYLEADFAVLAIGARPRDELASECGIETSRGVLVDAQCRTSDPHVYAVGDVAVERRDNGTIFGIESVASAMAQARTVAAVIAGVDIPLRRPETFWSEQFGTELRIAGVVDAAHTVVDRFYEPSDGGFVVRRTRGEALVAIEAFGNPREFALGLRELTTIL</sequence>
<organism evidence="7 8">
    <name type="scientific">Rhodococcus globerulus</name>
    <dbReference type="NCBI Taxonomy" id="33008"/>
    <lineage>
        <taxon>Bacteria</taxon>
        <taxon>Bacillati</taxon>
        <taxon>Actinomycetota</taxon>
        <taxon>Actinomycetes</taxon>
        <taxon>Mycobacteriales</taxon>
        <taxon>Nocardiaceae</taxon>
        <taxon>Rhodococcus</taxon>
    </lineage>
</organism>
<evidence type="ECO:0000259" key="5">
    <source>
        <dbReference type="Pfam" id="PF07992"/>
    </source>
</evidence>
<evidence type="ECO:0000256" key="4">
    <source>
        <dbReference type="ARBA" id="ARBA00023002"/>
    </source>
</evidence>
<dbReference type="Pfam" id="PF14759">
    <property type="entry name" value="Reductase_C"/>
    <property type="match status" value="1"/>
</dbReference>
<dbReference type="Gene3D" id="3.50.50.60">
    <property type="entry name" value="FAD/NAD(P)-binding domain"/>
    <property type="match status" value="2"/>
</dbReference>
<dbReference type="SUPFAM" id="SSF55424">
    <property type="entry name" value="FAD/NAD-linked reductases, dimerisation (C-terminal) domain"/>
    <property type="match status" value="1"/>
</dbReference>
<feature type="domain" description="FAD/NAD(P)-binding" evidence="5">
    <location>
        <begin position="7"/>
        <end position="298"/>
    </location>
</feature>
<accession>A0ABU4BZ79</accession>
<evidence type="ECO:0000256" key="3">
    <source>
        <dbReference type="ARBA" id="ARBA00022827"/>
    </source>
</evidence>
<dbReference type="InterPro" id="IPR028202">
    <property type="entry name" value="Reductase_C"/>
</dbReference>
<reference evidence="7 8" key="1">
    <citation type="submission" date="2023-10" db="EMBL/GenBank/DDBJ databases">
        <title>Development of a sustainable strategy for remediation of hydrocarbon-contaminated territories based on the waste exchange concept.</title>
        <authorList>
            <person name="Krivoruchko A."/>
        </authorList>
    </citation>
    <scope>NUCLEOTIDE SEQUENCE [LARGE SCALE GENOMIC DNA]</scope>
    <source>
        <strain evidence="7 8">IEGM 1203</strain>
    </source>
</reference>
<evidence type="ECO:0000256" key="2">
    <source>
        <dbReference type="ARBA" id="ARBA00022630"/>
    </source>
</evidence>
<dbReference type="Proteomes" id="UP001185927">
    <property type="component" value="Unassembled WGS sequence"/>
</dbReference>
<dbReference type="InterPro" id="IPR036188">
    <property type="entry name" value="FAD/NAD-bd_sf"/>
</dbReference>
<dbReference type="PANTHER" id="PTHR43557:SF2">
    <property type="entry name" value="RIESKE DOMAIN-CONTAINING PROTEIN-RELATED"/>
    <property type="match status" value="1"/>
</dbReference>
<proteinExistence type="predicted"/>
<keyword evidence="3" id="KW-0274">FAD</keyword>
<dbReference type="InterPro" id="IPR016156">
    <property type="entry name" value="FAD/NAD-linked_Rdtase_dimer_sf"/>
</dbReference>
<dbReference type="InterPro" id="IPR023753">
    <property type="entry name" value="FAD/NAD-binding_dom"/>
</dbReference>
<protein>
    <submittedName>
        <fullName evidence="7">FAD-dependent oxidoreductase</fullName>
    </submittedName>
</protein>
<comment type="cofactor">
    <cofactor evidence="1">
        <name>FAD</name>
        <dbReference type="ChEBI" id="CHEBI:57692"/>
    </cofactor>
</comment>
<feature type="domain" description="Reductase C-terminal" evidence="6">
    <location>
        <begin position="318"/>
        <end position="376"/>
    </location>
</feature>
<keyword evidence="4" id="KW-0560">Oxidoreductase</keyword>
<gene>
    <name evidence="7" type="ORF">R3Q16_22055</name>
</gene>
<keyword evidence="2" id="KW-0285">Flavoprotein</keyword>
<keyword evidence="8" id="KW-1185">Reference proteome</keyword>
<name>A0ABU4BZ79_RHOGO</name>
<dbReference type="Pfam" id="PF07992">
    <property type="entry name" value="Pyr_redox_2"/>
    <property type="match status" value="1"/>
</dbReference>
<dbReference type="Gene3D" id="3.30.390.30">
    <property type="match status" value="1"/>
</dbReference>
<evidence type="ECO:0000313" key="7">
    <source>
        <dbReference type="EMBL" id="MDV6269303.1"/>
    </source>
</evidence>
<evidence type="ECO:0000259" key="6">
    <source>
        <dbReference type="Pfam" id="PF14759"/>
    </source>
</evidence>